<reference evidence="1" key="1">
    <citation type="submission" date="2015-10" db="EMBL/GenBank/DDBJ databases">
        <authorList>
            <person name="Gilbert D.G."/>
        </authorList>
    </citation>
    <scope>NUCLEOTIDE SEQUENCE</scope>
</reference>
<sequence length="241" mass="26687">MKRWSGTRTLVYVAIVAAMSTVLSPVAAVTPPASAAKARIASASSIARAKRAIAAIGTRRADCKARRYSPQLFEACDGAAIDAYNKLLPRARTGARRDSFLAAMIPAFQEAQNADRAYYPNYSRADVVGAVSTYADFARRRVEILTGVARVPPPRKPVRGERGLFDWIDRTPDLRESISNLISTREAARRWDAIRAADCTAYPVPKCAGRLDDEMRRMIRELTIEQPSSFAKGEKRPPRRF</sequence>
<gene>
    <name evidence="1" type="ORF">MGWOODY_Smn806</name>
</gene>
<organism evidence="1">
    <name type="scientific">hydrothermal vent metagenome</name>
    <dbReference type="NCBI Taxonomy" id="652676"/>
    <lineage>
        <taxon>unclassified sequences</taxon>
        <taxon>metagenomes</taxon>
        <taxon>ecological metagenomes</taxon>
    </lineage>
</organism>
<name>A0A160TKN6_9ZZZZ</name>
<accession>A0A160TKN6</accession>
<proteinExistence type="predicted"/>
<dbReference type="EMBL" id="CZQE01000204">
    <property type="protein sequence ID" value="CUS45051.1"/>
    <property type="molecule type" value="Genomic_DNA"/>
</dbReference>
<evidence type="ECO:0000313" key="1">
    <source>
        <dbReference type="EMBL" id="CUS45051.1"/>
    </source>
</evidence>
<protein>
    <submittedName>
        <fullName evidence="1">Uncharacterized protein</fullName>
    </submittedName>
</protein>
<dbReference type="AlphaFoldDB" id="A0A160TKN6"/>